<sequence length="103" mass="11428">MIADIRSKLTTNLSFLRLPVWKRNAVTAEVRQTYVDVQYENAAADPNNIAILDLNLRIPPIYNGTPLVTNVNHHRGLYWDDVHPTDNGAALITDTLAAFLGSA</sequence>
<dbReference type="EMBL" id="OBQI01000001">
    <property type="protein sequence ID" value="SOC47742.1"/>
    <property type="molecule type" value="Genomic_DNA"/>
</dbReference>
<dbReference type="Gene3D" id="3.40.50.1110">
    <property type="entry name" value="SGNH hydrolase"/>
    <property type="match status" value="1"/>
</dbReference>
<organism evidence="1 2">
    <name type="scientific">Blastococcus aggregatus</name>
    <dbReference type="NCBI Taxonomy" id="38502"/>
    <lineage>
        <taxon>Bacteria</taxon>
        <taxon>Bacillati</taxon>
        <taxon>Actinomycetota</taxon>
        <taxon>Actinomycetes</taxon>
        <taxon>Geodermatophilales</taxon>
        <taxon>Geodermatophilaceae</taxon>
        <taxon>Blastococcus</taxon>
    </lineage>
</organism>
<dbReference type="InterPro" id="IPR036514">
    <property type="entry name" value="SGNH_hydro_sf"/>
</dbReference>
<name>A0A285V102_9ACTN</name>
<reference evidence="2" key="1">
    <citation type="submission" date="2017-08" db="EMBL/GenBank/DDBJ databases">
        <authorList>
            <person name="Varghese N."/>
            <person name="Submissions S."/>
        </authorList>
    </citation>
    <scope>NUCLEOTIDE SEQUENCE [LARGE SCALE GENOMIC DNA]</scope>
    <source>
        <strain evidence="2">DSM 4725</strain>
    </source>
</reference>
<keyword evidence="2" id="KW-1185">Reference proteome</keyword>
<dbReference type="SUPFAM" id="SSF52266">
    <property type="entry name" value="SGNH hydrolase"/>
    <property type="match status" value="1"/>
</dbReference>
<dbReference type="OrthoDB" id="5292073at2"/>
<proteinExistence type="predicted"/>
<gene>
    <name evidence="1" type="ORF">SAMN05660748_0999</name>
</gene>
<accession>A0A285V102</accession>
<dbReference type="Proteomes" id="UP000219435">
    <property type="component" value="Unassembled WGS sequence"/>
</dbReference>
<dbReference type="AlphaFoldDB" id="A0A285V102"/>
<protein>
    <submittedName>
        <fullName evidence="1">Uncharacterized protein</fullName>
    </submittedName>
</protein>
<dbReference type="RefSeq" id="WP_141437048.1">
    <property type="nucleotide sequence ID" value="NZ_OBQI01000001.1"/>
</dbReference>
<evidence type="ECO:0000313" key="2">
    <source>
        <dbReference type="Proteomes" id="UP000219435"/>
    </source>
</evidence>
<evidence type="ECO:0000313" key="1">
    <source>
        <dbReference type="EMBL" id="SOC47742.1"/>
    </source>
</evidence>